<feature type="compositionally biased region" description="Low complexity" evidence="1">
    <location>
        <begin position="159"/>
        <end position="193"/>
    </location>
</feature>
<dbReference type="OrthoDB" id="2507447at2759"/>
<feature type="region of interest" description="Disordered" evidence="1">
    <location>
        <begin position="328"/>
        <end position="363"/>
    </location>
</feature>
<feature type="compositionally biased region" description="Polar residues" evidence="1">
    <location>
        <begin position="200"/>
        <end position="215"/>
    </location>
</feature>
<dbReference type="EMBL" id="VSWC01000184">
    <property type="protein sequence ID" value="KAA1067626.1"/>
    <property type="molecule type" value="Genomic_DNA"/>
</dbReference>
<name>A0A5B0NVR2_PUCGR</name>
<organism evidence="3 5">
    <name type="scientific">Puccinia graminis f. sp. tritici</name>
    <dbReference type="NCBI Taxonomy" id="56615"/>
    <lineage>
        <taxon>Eukaryota</taxon>
        <taxon>Fungi</taxon>
        <taxon>Dikarya</taxon>
        <taxon>Basidiomycota</taxon>
        <taxon>Pucciniomycotina</taxon>
        <taxon>Pucciniomycetes</taxon>
        <taxon>Pucciniales</taxon>
        <taxon>Pucciniaceae</taxon>
        <taxon>Puccinia</taxon>
    </lineage>
</organism>
<feature type="compositionally biased region" description="Polar residues" evidence="1">
    <location>
        <begin position="84"/>
        <end position="98"/>
    </location>
</feature>
<dbReference type="EMBL" id="VDEP01000377">
    <property type="protein sequence ID" value="KAA1092130.1"/>
    <property type="molecule type" value="Genomic_DNA"/>
</dbReference>
<feature type="compositionally biased region" description="Pro residues" evidence="1">
    <location>
        <begin position="336"/>
        <end position="347"/>
    </location>
</feature>
<evidence type="ECO:0000313" key="4">
    <source>
        <dbReference type="Proteomes" id="UP000324748"/>
    </source>
</evidence>
<dbReference type="AlphaFoldDB" id="A0A5B0NVR2"/>
<evidence type="ECO:0000256" key="1">
    <source>
        <dbReference type="SAM" id="MobiDB-lite"/>
    </source>
</evidence>
<gene>
    <name evidence="2" type="ORF">PGT21_011766</name>
    <name evidence="3" type="ORF">PGTUg99_003110</name>
</gene>
<evidence type="ECO:0000313" key="3">
    <source>
        <dbReference type="EMBL" id="KAA1092130.1"/>
    </source>
</evidence>
<evidence type="ECO:0000313" key="5">
    <source>
        <dbReference type="Proteomes" id="UP000325313"/>
    </source>
</evidence>
<proteinExistence type="predicted"/>
<evidence type="ECO:0000313" key="2">
    <source>
        <dbReference type="EMBL" id="KAA1067626.1"/>
    </source>
</evidence>
<accession>A0A5B0NVR2</accession>
<feature type="compositionally biased region" description="Low complexity" evidence="1">
    <location>
        <begin position="106"/>
        <end position="142"/>
    </location>
</feature>
<sequence length="363" mass="38292">MSISIIKQGRVLSVSLLLISVLVVFPWGSIAPNPHPGGLFQRSFLEEPKPAKLPAKVDPPSIASRQAPFDPTKKLTKSIGKPAGSNSTSNVFSPISITNQFGGNGPPNNGNNPFSPSNNNNNSPDSKNSFNGNNPSNGFSNPLTANNPASGLNNPLTANNPLSGLNNPLNSKNNQFNTNNPANPALNPTPSTASGPQCGFHQSMSPVNNTVKKTNQNGIKPEDCYDALAQILEDRNGRTMVRVNATEKRQVCGTCRLKFETNVTGKELQASLEVVMFGTDKQRNGGMNVLLSSCGQRGGQIIMPAGTNLKSPLRIDIAKSQVARICTPRAIANSDSPPPSTSTPPPSTANTFNTSAAKKSARS</sequence>
<feature type="region of interest" description="Disordered" evidence="1">
    <location>
        <begin position="51"/>
        <end position="215"/>
    </location>
</feature>
<comment type="caution">
    <text evidence="3">The sequence shown here is derived from an EMBL/GenBank/DDBJ whole genome shotgun (WGS) entry which is preliminary data.</text>
</comment>
<dbReference type="Proteomes" id="UP000325313">
    <property type="component" value="Unassembled WGS sequence"/>
</dbReference>
<dbReference type="Proteomes" id="UP000324748">
    <property type="component" value="Unassembled WGS sequence"/>
</dbReference>
<keyword evidence="4" id="KW-1185">Reference proteome</keyword>
<protein>
    <submittedName>
        <fullName evidence="3">Uncharacterized protein</fullName>
    </submittedName>
</protein>
<reference evidence="4 5" key="1">
    <citation type="submission" date="2019-05" db="EMBL/GenBank/DDBJ databases">
        <title>Emergence of the Ug99 lineage of the wheat stem rust pathogen through somatic hybridization.</title>
        <authorList>
            <person name="Li F."/>
            <person name="Upadhyaya N.M."/>
            <person name="Sperschneider J."/>
            <person name="Matny O."/>
            <person name="Nguyen-Phuc H."/>
            <person name="Mago R."/>
            <person name="Raley C."/>
            <person name="Miller M.E."/>
            <person name="Silverstein K.A.T."/>
            <person name="Henningsen E."/>
            <person name="Hirsch C.D."/>
            <person name="Visser B."/>
            <person name="Pretorius Z.A."/>
            <person name="Steffenson B.J."/>
            <person name="Schwessinger B."/>
            <person name="Dodds P.N."/>
            <person name="Figueroa M."/>
        </authorList>
    </citation>
    <scope>NUCLEOTIDE SEQUENCE [LARGE SCALE GENOMIC DNA]</scope>
    <source>
        <strain evidence="2">21-0</strain>
        <strain evidence="3 5">Ug99</strain>
    </source>
</reference>
<feature type="compositionally biased region" description="Polar residues" evidence="1">
    <location>
        <begin position="143"/>
        <end position="158"/>
    </location>
</feature>